<dbReference type="Proteomes" id="UP000091857">
    <property type="component" value="Chromosome 17"/>
</dbReference>
<comment type="caution">
    <text evidence="1">The sequence shown here is derived from an EMBL/GenBank/DDBJ whole genome shotgun (WGS) entry which is preliminary data.</text>
</comment>
<name>A0ACB7G4N1_MANES</name>
<reference evidence="2" key="1">
    <citation type="journal article" date="2016" name="Nat. Biotechnol.">
        <title>Sequencing wild and cultivated cassava and related species reveals extensive interspecific hybridization and genetic diversity.</title>
        <authorList>
            <person name="Bredeson J.V."/>
            <person name="Lyons J.B."/>
            <person name="Prochnik S.E."/>
            <person name="Wu G.A."/>
            <person name="Ha C.M."/>
            <person name="Edsinger-Gonzales E."/>
            <person name="Grimwood J."/>
            <person name="Schmutz J."/>
            <person name="Rabbi I.Y."/>
            <person name="Egesi C."/>
            <person name="Nauluvula P."/>
            <person name="Lebot V."/>
            <person name="Ndunguru J."/>
            <person name="Mkamilo G."/>
            <person name="Bart R.S."/>
            <person name="Setter T.L."/>
            <person name="Gleadow R.M."/>
            <person name="Kulakow P."/>
            <person name="Ferguson M.E."/>
            <person name="Rounsley S."/>
            <person name="Rokhsar D.S."/>
        </authorList>
    </citation>
    <scope>NUCLEOTIDE SEQUENCE [LARGE SCALE GENOMIC DNA]</scope>
    <source>
        <strain evidence="2">cv. AM560-2</strain>
    </source>
</reference>
<protein>
    <submittedName>
        <fullName evidence="1">Uncharacterized protein</fullName>
    </submittedName>
</protein>
<sequence>MGIKRSFFPNTLPEARCQSLSWLTAMLQAQWSSNFFNPIIPQFLHQIRPFTVYTSILNLCEKPQHLQQIHARFILHGLHQNPTLSSKLVDSYANHGLLHISKQVFNSISNPNTLLYNTILRNLAKFGDFKSTLVLYQKMGINSILPDEETYPVVLGSCSCLLDVVNGKAIHGHIVKLGFESFYLVGTASMEMYRSFGDLENDREVIDGKSINDLDYWNSFVSETAENTKRSFWFYERMRMEKTDSLSVTIVNFLRSTVQMGSLRAGRAIHCVIVVCGLCKDLSLNTALLTMYSKLRGLGDARLIFDKMPEKDCVVWNIMISAYSQNGYPEKSIDLLRYMSKSGVRADMFTALPAVSAIRQLKSIELGKEMHAHVMRNGSDCQVSVPNSLIDMYCECDCLTYAQKIFELLSNKTAASWSSLIKGYVKHDQSLDALSLFYKMKLDGPRVDFITVINILPACVNVGALEQVKYLHGYSIKFCMTKLASVNTALLVSYAKCGCIEMARKIFDEETINKDTITWNSMINAYAKHGDSLQCFNLYRQMKQSNPVPDEITFLGLLTACVNTGLVKEGQEFFKEMMETHACQPSQEHYACMVDLLGRAGHVNEARELIKTMPFKPDAQVWGPLLSACKMQSETELAEVAAEKLISMEPRNAGNYILLSNIYAAAGKWDGVAKMRSFLRDRGLKKTPGCSWLEINGCVHEFRAADQSHPKADDIHTVLRKLELEIKEAREKFELTILNAEFVHFC</sequence>
<dbReference type="EMBL" id="CM004403">
    <property type="protein sequence ID" value="KAG8634700.1"/>
    <property type="molecule type" value="Genomic_DNA"/>
</dbReference>
<gene>
    <name evidence="1" type="ORF">MANES_17G073400v8</name>
</gene>
<accession>A0ACB7G4N1</accession>
<organism evidence="1 2">
    <name type="scientific">Manihot esculenta</name>
    <name type="common">Cassava</name>
    <name type="synonym">Jatropha manihot</name>
    <dbReference type="NCBI Taxonomy" id="3983"/>
    <lineage>
        <taxon>Eukaryota</taxon>
        <taxon>Viridiplantae</taxon>
        <taxon>Streptophyta</taxon>
        <taxon>Embryophyta</taxon>
        <taxon>Tracheophyta</taxon>
        <taxon>Spermatophyta</taxon>
        <taxon>Magnoliopsida</taxon>
        <taxon>eudicotyledons</taxon>
        <taxon>Gunneridae</taxon>
        <taxon>Pentapetalae</taxon>
        <taxon>rosids</taxon>
        <taxon>fabids</taxon>
        <taxon>Malpighiales</taxon>
        <taxon>Euphorbiaceae</taxon>
        <taxon>Crotonoideae</taxon>
        <taxon>Manihoteae</taxon>
        <taxon>Manihot</taxon>
    </lineage>
</organism>
<proteinExistence type="predicted"/>
<evidence type="ECO:0000313" key="2">
    <source>
        <dbReference type="Proteomes" id="UP000091857"/>
    </source>
</evidence>
<evidence type="ECO:0000313" key="1">
    <source>
        <dbReference type="EMBL" id="KAG8634700.1"/>
    </source>
</evidence>
<keyword evidence="2" id="KW-1185">Reference proteome</keyword>